<dbReference type="AlphaFoldDB" id="A0AAV2I585"/>
<evidence type="ECO:0000256" key="5">
    <source>
        <dbReference type="SAM" id="MobiDB-lite"/>
    </source>
</evidence>
<feature type="coiled-coil region" evidence="4">
    <location>
        <begin position="14"/>
        <end position="69"/>
    </location>
</feature>
<reference evidence="6 7" key="1">
    <citation type="submission" date="2024-04" db="EMBL/GenBank/DDBJ databases">
        <authorList>
            <consortium name="Genoscope - CEA"/>
            <person name="William W."/>
        </authorList>
    </citation>
    <scope>NUCLEOTIDE SEQUENCE [LARGE SCALE GENOMIC DNA]</scope>
</reference>
<evidence type="ECO:0000256" key="2">
    <source>
        <dbReference type="ARBA" id="ARBA00022737"/>
    </source>
</evidence>
<dbReference type="Gene3D" id="2.130.10.10">
    <property type="entry name" value="YVTN repeat-like/Quinoprotein amine dehydrogenase"/>
    <property type="match status" value="1"/>
</dbReference>
<sequence length="504" mass="56145">MMAQRNTEGLIRKFRKKLRQIENLERLNRYLTEEEIIKVDSKSDIRACLHKALKKLQQEQEAILEDEDDRNSRISDVGYSTEYQSPVSSKVTLGGDETVDSEGTKTSGDAVKKTKKSPAFSMSNCSFTLLEGHSDLITSVLILDDKILTSSRDTTVKCWSINDLKETHSFGGHTETVTCLLTLGPTFDAHFAANDYLIVSGSLDCTVKFWSLNTGQQLKSIYTYNAITKVGFFPRSNCLITGSDGGKLELWRLVSGEEIFSCCPYEDSVTGLVVQDDVVYSCSADGLIQVHMIQDGILLTCVFVSEFLKTEAGRPVNFRHVRCLEVGANSILYGDDSSNIKVLDWKRGAVTKLANHVSYFSSTDAIRCHGDFILASGYDLDEGLGFVNVRSSQTLNYLATIDDNNTERIICLDFSVLSENSMLVVTGGMELKAWRLFSADKISKSNQEDVYPLEYRRGLSEKAEDSDVDSTDEADDDSDDDSCDDSYYDSDDAQTGWNSWCNIV</sequence>
<accession>A0AAV2I585</accession>
<feature type="region of interest" description="Disordered" evidence="5">
    <location>
        <begin position="460"/>
        <end position="495"/>
    </location>
</feature>
<dbReference type="Pfam" id="PF00400">
    <property type="entry name" value="WD40"/>
    <property type="match status" value="2"/>
</dbReference>
<dbReference type="GO" id="GO:0005634">
    <property type="term" value="C:nucleus"/>
    <property type="evidence" value="ECO:0007669"/>
    <property type="project" value="TreeGrafter"/>
</dbReference>
<dbReference type="GO" id="GO:0043130">
    <property type="term" value="F:ubiquitin binding"/>
    <property type="evidence" value="ECO:0007669"/>
    <property type="project" value="TreeGrafter"/>
</dbReference>
<dbReference type="InterPro" id="IPR001680">
    <property type="entry name" value="WD40_rpt"/>
</dbReference>
<dbReference type="GO" id="GO:0010992">
    <property type="term" value="P:ubiquitin recycling"/>
    <property type="evidence" value="ECO:0007669"/>
    <property type="project" value="TreeGrafter"/>
</dbReference>
<dbReference type="SUPFAM" id="SSF50978">
    <property type="entry name" value="WD40 repeat-like"/>
    <property type="match status" value="1"/>
</dbReference>
<dbReference type="GO" id="GO:0005737">
    <property type="term" value="C:cytoplasm"/>
    <property type="evidence" value="ECO:0007669"/>
    <property type="project" value="TreeGrafter"/>
</dbReference>
<dbReference type="EMBL" id="CAXITT010000410">
    <property type="protein sequence ID" value="CAL1541025.1"/>
    <property type="molecule type" value="Genomic_DNA"/>
</dbReference>
<dbReference type="PROSITE" id="PS50082">
    <property type="entry name" value="WD_REPEATS_2"/>
    <property type="match status" value="2"/>
</dbReference>
<keyword evidence="7" id="KW-1185">Reference proteome</keyword>
<dbReference type="PANTHER" id="PTHR19849:SF1">
    <property type="entry name" value="F-BOX_WD REPEAT-CONTAINING PROTEIN 7"/>
    <property type="match status" value="1"/>
</dbReference>
<protein>
    <submittedName>
        <fullName evidence="6">Uncharacterized protein</fullName>
    </submittedName>
</protein>
<feature type="repeat" description="WD" evidence="3">
    <location>
        <begin position="191"/>
        <end position="220"/>
    </location>
</feature>
<proteinExistence type="predicted"/>
<dbReference type="InterPro" id="IPR015943">
    <property type="entry name" value="WD40/YVTN_repeat-like_dom_sf"/>
</dbReference>
<feature type="repeat" description="WD" evidence="3">
    <location>
        <begin position="130"/>
        <end position="169"/>
    </location>
</feature>
<evidence type="ECO:0000256" key="1">
    <source>
        <dbReference type="ARBA" id="ARBA00022574"/>
    </source>
</evidence>
<evidence type="ECO:0000256" key="3">
    <source>
        <dbReference type="PROSITE-ProRule" id="PRU00221"/>
    </source>
</evidence>
<organism evidence="6 7">
    <name type="scientific">Lymnaea stagnalis</name>
    <name type="common">Great pond snail</name>
    <name type="synonym">Helix stagnalis</name>
    <dbReference type="NCBI Taxonomy" id="6523"/>
    <lineage>
        <taxon>Eukaryota</taxon>
        <taxon>Metazoa</taxon>
        <taxon>Spiralia</taxon>
        <taxon>Lophotrochozoa</taxon>
        <taxon>Mollusca</taxon>
        <taxon>Gastropoda</taxon>
        <taxon>Heterobranchia</taxon>
        <taxon>Euthyneura</taxon>
        <taxon>Panpulmonata</taxon>
        <taxon>Hygrophila</taxon>
        <taxon>Lymnaeoidea</taxon>
        <taxon>Lymnaeidae</taxon>
        <taxon>Lymnaea</taxon>
    </lineage>
</organism>
<feature type="compositionally biased region" description="Acidic residues" evidence="5">
    <location>
        <begin position="466"/>
        <end position="492"/>
    </location>
</feature>
<dbReference type="SMART" id="SM00320">
    <property type="entry name" value="WD40"/>
    <property type="match status" value="5"/>
</dbReference>
<comment type="caution">
    <text evidence="6">The sequence shown here is derived from an EMBL/GenBank/DDBJ whole genome shotgun (WGS) entry which is preliminary data.</text>
</comment>
<keyword evidence="4" id="KW-0175">Coiled coil</keyword>
<gene>
    <name evidence="6" type="ORF">GSLYS_00014667001</name>
</gene>
<name>A0AAV2I585_LYMST</name>
<dbReference type="GO" id="GO:0043161">
    <property type="term" value="P:proteasome-mediated ubiquitin-dependent protein catabolic process"/>
    <property type="evidence" value="ECO:0007669"/>
    <property type="project" value="TreeGrafter"/>
</dbReference>
<dbReference type="InterPro" id="IPR036322">
    <property type="entry name" value="WD40_repeat_dom_sf"/>
</dbReference>
<evidence type="ECO:0000313" key="6">
    <source>
        <dbReference type="EMBL" id="CAL1541025.1"/>
    </source>
</evidence>
<evidence type="ECO:0000313" key="7">
    <source>
        <dbReference type="Proteomes" id="UP001497497"/>
    </source>
</evidence>
<keyword evidence="2" id="KW-0677">Repeat</keyword>
<dbReference type="Proteomes" id="UP001497497">
    <property type="component" value="Unassembled WGS sequence"/>
</dbReference>
<feature type="region of interest" description="Disordered" evidence="5">
    <location>
        <begin position="87"/>
        <end position="111"/>
    </location>
</feature>
<evidence type="ECO:0000256" key="4">
    <source>
        <dbReference type="SAM" id="Coils"/>
    </source>
</evidence>
<keyword evidence="1 3" id="KW-0853">WD repeat</keyword>
<dbReference type="PANTHER" id="PTHR19849">
    <property type="entry name" value="PHOSPHOLIPASE A-2-ACTIVATING PROTEIN"/>
    <property type="match status" value="1"/>
</dbReference>